<dbReference type="PANTHER" id="PTHR46557:SF1">
    <property type="entry name" value="SERINE_THREONINE-PROTEIN PHOSPHATASE 1 REGULATORY SUBUNIT 10"/>
    <property type="match status" value="1"/>
</dbReference>
<evidence type="ECO:0000256" key="17">
    <source>
        <dbReference type="RuleBase" id="RU000682"/>
    </source>
</evidence>
<dbReference type="SMART" id="SM00356">
    <property type="entry name" value="ZnF_C3H1"/>
    <property type="match status" value="1"/>
</dbReference>
<dbReference type="CDD" id="cd00086">
    <property type="entry name" value="homeodomain"/>
    <property type="match status" value="1"/>
</dbReference>
<feature type="region of interest" description="Disordered" evidence="18">
    <location>
        <begin position="706"/>
        <end position="764"/>
    </location>
</feature>
<accession>A0ABR2X255</accession>
<dbReference type="Proteomes" id="UP001479436">
    <property type="component" value="Unassembled WGS sequence"/>
</dbReference>
<dbReference type="EMBL" id="JASJQH010000050">
    <property type="protein sequence ID" value="KAK9767855.1"/>
    <property type="molecule type" value="Genomic_DNA"/>
</dbReference>
<feature type="zinc finger region" description="C3H1-type" evidence="16">
    <location>
        <begin position="1186"/>
        <end position="1213"/>
    </location>
</feature>
<keyword evidence="11" id="KW-0832">Ubl conjugation</keyword>
<keyword evidence="9 16" id="KW-0863">Zinc-finger</keyword>
<feature type="compositionally biased region" description="Low complexity" evidence="18">
    <location>
        <begin position="824"/>
        <end position="834"/>
    </location>
</feature>
<dbReference type="InterPro" id="IPR009057">
    <property type="entry name" value="Homeodomain-like_sf"/>
</dbReference>
<feature type="domain" description="C3H1-type" evidence="20">
    <location>
        <begin position="1186"/>
        <end position="1213"/>
    </location>
</feature>
<evidence type="ECO:0000259" key="20">
    <source>
        <dbReference type="PROSITE" id="PS50103"/>
    </source>
</evidence>
<evidence type="ECO:0000259" key="21">
    <source>
        <dbReference type="PROSITE" id="PS51319"/>
    </source>
</evidence>
<dbReference type="PROSITE" id="PS50071">
    <property type="entry name" value="HOMEOBOX_2"/>
    <property type="match status" value="1"/>
</dbReference>
<name>A0ABR2X255_9FUNG</name>
<evidence type="ECO:0000256" key="10">
    <source>
        <dbReference type="ARBA" id="ARBA00022833"/>
    </source>
</evidence>
<dbReference type="PANTHER" id="PTHR46557">
    <property type="entry name" value="SERINE/THREONINE-PROTEIN PHOSPHATASE 1 REGULATORY SUBUNIT 10-RELATED"/>
    <property type="match status" value="1"/>
</dbReference>
<evidence type="ECO:0000256" key="6">
    <source>
        <dbReference type="ARBA" id="ARBA00022499"/>
    </source>
</evidence>
<feature type="domain" description="TFIIS N-terminal" evidence="21">
    <location>
        <begin position="636"/>
        <end position="708"/>
    </location>
</feature>
<feature type="compositionally biased region" description="Basic and acidic residues" evidence="18">
    <location>
        <begin position="736"/>
        <end position="749"/>
    </location>
</feature>
<feature type="compositionally biased region" description="Basic and acidic residues" evidence="18">
    <location>
        <begin position="719"/>
        <end position="729"/>
    </location>
</feature>
<keyword evidence="8 16" id="KW-0479">Metal-binding</keyword>
<dbReference type="SMART" id="SM00389">
    <property type="entry name" value="HOX"/>
    <property type="match status" value="1"/>
</dbReference>
<dbReference type="Gene3D" id="2.30.30.1190">
    <property type="match status" value="1"/>
</dbReference>
<dbReference type="Gene3D" id="1.20.930.10">
    <property type="entry name" value="Conserved domain common to transcription factors TFIIS, elongin A, CRSP70"/>
    <property type="match status" value="1"/>
</dbReference>
<evidence type="ECO:0000259" key="19">
    <source>
        <dbReference type="PROSITE" id="PS50071"/>
    </source>
</evidence>
<comment type="subunit">
    <text evidence="13">Component of the PNUTS-PP1 complex (also named PTW/PP1 complex), composed of PPP1R10/PNUTS, TOX4, WDR82, and PPP1CA (or PPP1CB or PPP1CC).</text>
</comment>
<evidence type="ECO:0000256" key="3">
    <source>
        <dbReference type="ARBA" id="ARBA00022330"/>
    </source>
</evidence>
<dbReference type="Pfam" id="PF00046">
    <property type="entry name" value="Homeodomain"/>
    <property type="match status" value="1"/>
</dbReference>
<proteinExistence type="predicted"/>
<feature type="compositionally biased region" description="Polar residues" evidence="18">
    <location>
        <begin position="1040"/>
        <end position="1065"/>
    </location>
</feature>
<dbReference type="SMART" id="SM00509">
    <property type="entry name" value="TFS2N"/>
    <property type="match status" value="1"/>
</dbReference>
<feature type="region of interest" description="Disordered" evidence="18">
    <location>
        <begin position="1025"/>
        <end position="1183"/>
    </location>
</feature>
<dbReference type="InterPro" id="IPR017923">
    <property type="entry name" value="TFIIS_N"/>
</dbReference>
<dbReference type="InterPro" id="IPR001356">
    <property type="entry name" value="HD"/>
</dbReference>
<evidence type="ECO:0000256" key="11">
    <source>
        <dbReference type="ARBA" id="ARBA00022843"/>
    </source>
</evidence>
<keyword evidence="7" id="KW-0597">Phosphoprotein</keyword>
<feature type="compositionally biased region" description="Polar residues" evidence="18">
    <location>
        <begin position="1076"/>
        <end position="1095"/>
    </location>
</feature>
<evidence type="ECO:0000313" key="22">
    <source>
        <dbReference type="EMBL" id="KAK9767855.1"/>
    </source>
</evidence>
<dbReference type="SUPFAM" id="SSF46689">
    <property type="entry name" value="Homeodomain-like"/>
    <property type="match status" value="1"/>
</dbReference>
<evidence type="ECO:0000256" key="13">
    <source>
        <dbReference type="ARBA" id="ARBA00093575"/>
    </source>
</evidence>
<dbReference type="PROSITE" id="PS51319">
    <property type="entry name" value="TFIIS_N"/>
    <property type="match status" value="1"/>
</dbReference>
<evidence type="ECO:0000256" key="15">
    <source>
        <dbReference type="PROSITE-ProRule" id="PRU00649"/>
    </source>
</evidence>
<reference evidence="22 23" key="1">
    <citation type="submission" date="2023-04" db="EMBL/GenBank/DDBJ databases">
        <title>Genome of Basidiobolus ranarum AG-B5.</title>
        <authorList>
            <person name="Stajich J.E."/>
            <person name="Carter-House D."/>
            <person name="Gryganskyi A."/>
        </authorList>
    </citation>
    <scope>NUCLEOTIDE SEQUENCE [LARGE SCALE GENOMIC DNA]</scope>
    <source>
        <strain evidence="22 23">AG-B5</strain>
    </source>
</reference>
<evidence type="ECO:0000256" key="18">
    <source>
        <dbReference type="SAM" id="MobiDB-lite"/>
    </source>
</evidence>
<dbReference type="InterPro" id="IPR003617">
    <property type="entry name" value="TFIIS/CRSP70_N_sub"/>
</dbReference>
<dbReference type="PROSITE" id="PS50103">
    <property type="entry name" value="ZF_C3H1"/>
    <property type="match status" value="1"/>
</dbReference>
<dbReference type="Pfam" id="PF08711">
    <property type="entry name" value="Med26"/>
    <property type="match status" value="1"/>
</dbReference>
<keyword evidence="14 17" id="KW-0238">DNA-binding</keyword>
<evidence type="ECO:0000256" key="8">
    <source>
        <dbReference type="ARBA" id="ARBA00022723"/>
    </source>
</evidence>
<keyword evidence="6" id="KW-1017">Isopeptide bond</keyword>
<evidence type="ECO:0000256" key="5">
    <source>
        <dbReference type="ARBA" id="ARBA00022481"/>
    </source>
</evidence>
<evidence type="ECO:0000256" key="7">
    <source>
        <dbReference type="ARBA" id="ARBA00022553"/>
    </source>
</evidence>
<keyword evidence="10 16" id="KW-0862">Zinc</keyword>
<keyword evidence="23" id="KW-1185">Reference proteome</keyword>
<dbReference type="InterPro" id="IPR000571">
    <property type="entry name" value="Znf_CCCH"/>
</dbReference>
<evidence type="ECO:0000256" key="2">
    <source>
        <dbReference type="ARBA" id="ARBA00004286"/>
    </source>
</evidence>
<evidence type="ECO:0000313" key="23">
    <source>
        <dbReference type="Proteomes" id="UP001479436"/>
    </source>
</evidence>
<feature type="DNA-binding region" description="Homeobox" evidence="14">
    <location>
        <begin position="94"/>
        <end position="156"/>
    </location>
</feature>
<keyword evidence="14 17" id="KW-0371">Homeobox</keyword>
<dbReference type="InterPro" id="IPR036855">
    <property type="entry name" value="Znf_CCCH_sf"/>
</dbReference>
<keyword evidence="12 15" id="KW-0539">Nucleus</keyword>
<evidence type="ECO:0000256" key="12">
    <source>
        <dbReference type="ARBA" id="ARBA00023242"/>
    </source>
</evidence>
<feature type="compositionally biased region" description="Gly residues" evidence="18">
    <location>
        <begin position="1165"/>
        <end position="1175"/>
    </location>
</feature>
<dbReference type="Pfam" id="PF18044">
    <property type="entry name" value="zf-CCCH_4"/>
    <property type="match status" value="1"/>
</dbReference>
<dbReference type="InterPro" id="IPR041367">
    <property type="entry name" value="Znf-CCCH_4"/>
</dbReference>
<evidence type="ECO:0000256" key="9">
    <source>
        <dbReference type="ARBA" id="ARBA00022771"/>
    </source>
</evidence>
<comment type="caution">
    <text evidence="22">The sequence shown here is derived from an EMBL/GenBank/DDBJ whole genome shotgun (WGS) entry which is preliminary data.</text>
</comment>
<evidence type="ECO:0000256" key="16">
    <source>
        <dbReference type="PROSITE-ProRule" id="PRU00723"/>
    </source>
</evidence>
<dbReference type="SUPFAM" id="SSF47676">
    <property type="entry name" value="Conserved domain common to transcription factors TFIIS, elongin A, CRSP70"/>
    <property type="match status" value="1"/>
</dbReference>
<feature type="compositionally biased region" description="Low complexity" evidence="18">
    <location>
        <begin position="1025"/>
        <end position="1039"/>
    </location>
</feature>
<gene>
    <name evidence="22" type="ORF">K7432_002000</name>
</gene>
<feature type="compositionally biased region" description="Basic and acidic residues" evidence="18">
    <location>
        <begin position="849"/>
        <end position="865"/>
    </location>
</feature>
<evidence type="ECO:0000256" key="14">
    <source>
        <dbReference type="PROSITE-ProRule" id="PRU00108"/>
    </source>
</evidence>
<organism evidence="22 23">
    <name type="scientific">Basidiobolus ranarum</name>
    <dbReference type="NCBI Taxonomy" id="34480"/>
    <lineage>
        <taxon>Eukaryota</taxon>
        <taxon>Fungi</taxon>
        <taxon>Fungi incertae sedis</taxon>
        <taxon>Zoopagomycota</taxon>
        <taxon>Entomophthoromycotina</taxon>
        <taxon>Basidiobolomycetes</taxon>
        <taxon>Basidiobolales</taxon>
        <taxon>Basidiobolaceae</taxon>
        <taxon>Basidiobolus</taxon>
    </lineage>
</organism>
<protein>
    <recommendedName>
        <fullName evidence="3">Serine/threonine-protein phosphatase 1 regulatory subunit 10</fullName>
    </recommendedName>
</protein>
<evidence type="ECO:0000256" key="1">
    <source>
        <dbReference type="ARBA" id="ARBA00004123"/>
    </source>
</evidence>
<comment type="subcellular location">
    <subcellularLocation>
        <location evidence="2">Chromosome</location>
    </subcellularLocation>
    <subcellularLocation>
        <location evidence="1 15 17">Nucleus</location>
    </subcellularLocation>
</comment>
<dbReference type="InterPro" id="IPR035441">
    <property type="entry name" value="TFIIS/LEDGF_dom_sf"/>
</dbReference>
<keyword evidence="4" id="KW-0158">Chromosome</keyword>
<feature type="domain" description="Homeobox" evidence="19">
    <location>
        <begin position="92"/>
        <end position="155"/>
    </location>
</feature>
<keyword evidence="5" id="KW-0488">Methylation</keyword>
<dbReference type="SUPFAM" id="SSF90229">
    <property type="entry name" value="CCCH zinc finger"/>
    <property type="match status" value="1"/>
</dbReference>
<evidence type="ECO:0000256" key="4">
    <source>
        <dbReference type="ARBA" id="ARBA00022454"/>
    </source>
</evidence>
<feature type="compositionally biased region" description="Basic residues" evidence="18">
    <location>
        <begin position="1152"/>
        <end position="1164"/>
    </location>
</feature>
<dbReference type="Gene3D" id="1.10.10.60">
    <property type="entry name" value="Homeodomain-like"/>
    <property type="match status" value="1"/>
</dbReference>
<feature type="region of interest" description="Disordered" evidence="18">
    <location>
        <begin position="816"/>
        <end position="893"/>
    </location>
</feature>
<sequence>MNNWNNQFNDGHIYQQPELDSIYPASGASFDSYIIPFHPISMPLTMQTSLLSENGGGHHAIAFSPNSILGVMPDLTTSLDPGGLSSFQQPDTPRTRGRMIYTQGQIEELETAYRTSERYGYPSKQIKSDLANTFGCSEAQINTWFSRRRGKDSQVKGKPEYIGVLGDRGSDSGTNTPEPVPLNYVTSGGNLITSQSTGKQEWASFNSSISNKAFENTNITDPRMNMMRFNEPLNRPASPLNESQPNNDWSSMMEVVPVKTEGVSIMDPPNINYSSGFELDYLTDLHKDNEAGDASNLCDFLEGIETLEAQRHSHGAMNTAAYSSPFQGISDAPYGISLPPLIGSPHASNLLHDWTTMVPGSNMSHISHPVNNFEIASKIAIQSAASMANSNVDLNPISTKPNISLLPSQLKTGTIEGPKIDLNDVNVKKDMRNGSVFNSFESESSTLPALNPNSILRLESMGNGASYATQPYPAASVNIGRFSSIPTSTPIAFPHNWGNLNLINHRAIDYFQNYQNATKVFNPRPNFSPFIPAVRPKYVVEVIVPPPRKDLPLDNDPGIMSGATTPKEENADELMHLLTPLVNKDWGLGHVDHIPKFVKLMRNEEQLMSRSLLLTVLVNTTDRTTLKSFSNSKGPTVLRMWIVQAQKESSPMLIKLLEALSNIPMDIDTLKETMLGRVIKTLKNSENEDVKKLAIDLMDRWTKLIQQEASTPGQKKRPRENGDKPEADNPKNGSHTSREDNQKKSRPEKPSNPGMAKISKFPHSATLVKTSSLKLSESSGPIKHKKDNMAVTNVDFFNNLSATSLPKINKVRPNATVSKLGTRSSSKSKNNSFSPLDALLPKILSRDGNNSKRKDNGSHNTERRNKTSRIGSHVGTLDLHPSMRPDSESVLKPGTKKKRVSFAPDHALVQIREFKTQVEEPSITVMKEWEKPLCILLEFNVVQRGENSNEVFVQQEREIKVLSAVYFSEGHIPDTPNEPEEDIRESSAHQVKAIPLYDVGSEAFQLSQLLSQVQAAAPISAPVSLQSQSIETTSTSTQSWDRPSNTSTSHSWKSEFTQSWSQQDPPYNPDEPDMDISNQYTSDAPHSAHPNSTEEQGYDPYQDYPQDSREEYDPSYQSYGNDYERYNDNEGDEQQDYNSGYEEEDRRWRFGSGRKHYRGGRGRGRGGPNRGGRWGPGRDHSGIKSRIATAPCKFFAEGSCRYGDKCRFSHDLGRGR</sequence>